<sequence>MASETDEKAKMESLTSAAAFVEGGIQDACNICLEAFCESDPSADQPKWMDQHMSHQNPPPNPIGIQSNTVDLDAEDSVPSSFTSKRPLGHDSSKEKAKKQRSVDTSSTFSEYLRWMGEISLERLSVFKLVASIEERKLESMNKNERQKLILERKKLNLEKLRMDRQKLKEDKEEEVMILGMDLSKCNPLLRQCYEAKQQEILARVIGNSSSSKMLSFLLEIALLYLVLGFF</sequence>
<evidence type="ECO:0000256" key="2">
    <source>
        <dbReference type="SAM" id="MobiDB-lite"/>
    </source>
</evidence>
<evidence type="ECO:0000256" key="1">
    <source>
        <dbReference type="SAM" id="Coils"/>
    </source>
</evidence>
<evidence type="ECO:0000313" key="4">
    <source>
        <dbReference type="Proteomes" id="UP000007305"/>
    </source>
</evidence>
<dbReference type="Gramene" id="Zm00001eb114260_T001">
    <property type="protein sequence ID" value="Zm00001eb114260_P001"/>
    <property type="gene ID" value="Zm00001eb114260"/>
</dbReference>
<evidence type="ECO:0000313" key="3">
    <source>
        <dbReference type="EnsemblPlants" id="Zm00001eb114260_P001"/>
    </source>
</evidence>
<evidence type="ECO:0008006" key="5">
    <source>
        <dbReference type="Google" id="ProtNLM"/>
    </source>
</evidence>
<dbReference type="OrthoDB" id="691632at2759"/>
<protein>
    <recommendedName>
        <fullName evidence="5">No apical meristem-associated C-terminal domain-containing protein</fullName>
    </recommendedName>
</protein>
<proteinExistence type="predicted"/>
<keyword evidence="1" id="KW-0175">Coiled coil</keyword>
<reference evidence="3" key="2">
    <citation type="submission" date="2019-07" db="EMBL/GenBank/DDBJ databases">
        <authorList>
            <person name="Seetharam A."/>
            <person name="Woodhouse M."/>
            <person name="Cannon E."/>
        </authorList>
    </citation>
    <scope>NUCLEOTIDE SEQUENCE [LARGE SCALE GENOMIC DNA]</scope>
    <source>
        <strain evidence="3">cv. B73</strain>
    </source>
</reference>
<reference evidence="4" key="1">
    <citation type="submission" date="2015-12" db="EMBL/GenBank/DDBJ databases">
        <title>Update maize B73 reference genome by single molecule sequencing technologies.</title>
        <authorList>
            <consortium name="Maize Genome Sequencing Project"/>
            <person name="Ware D."/>
        </authorList>
    </citation>
    <scope>NUCLEOTIDE SEQUENCE [LARGE SCALE GENOMIC DNA]</scope>
    <source>
        <strain evidence="4">cv. B73</strain>
    </source>
</reference>
<reference evidence="3" key="3">
    <citation type="submission" date="2021-05" db="UniProtKB">
        <authorList>
            <consortium name="EnsemblPlants"/>
        </authorList>
    </citation>
    <scope>IDENTIFICATION</scope>
    <source>
        <strain evidence="3">cv. B73</strain>
    </source>
</reference>
<dbReference type="Proteomes" id="UP000007305">
    <property type="component" value="Chromosome 2"/>
</dbReference>
<accession>A0A804MVC1</accession>
<organism evidence="3 4">
    <name type="scientific">Zea mays</name>
    <name type="common">Maize</name>
    <dbReference type="NCBI Taxonomy" id="4577"/>
    <lineage>
        <taxon>Eukaryota</taxon>
        <taxon>Viridiplantae</taxon>
        <taxon>Streptophyta</taxon>
        <taxon>Embryophyta</taxon>
        <taxon>Tracheophyta</taxon>
        <taxon>Spermatophyta</taxon>
        <taxon>Magnoliopsida</taxon>
        <taxon>Liliopsida</taxon>
        <taxon>Poales</taxon>
        <taxon>Poaceae</taxon>
        <taxon>PACMAD clade</taxon>
        <taxon>Panicoideae</taxon>
        <taxon>Andropogonodae</taxon>
        <taxon>Andropogoneae</taxon>
        <taxon>Tripsacinae</taxon>
        <taxon>Zea</taxon>
    </lineage>
</organism>
<dbReference type="AlphaFoldDB" id="A0A804MVC1"/>
<feature type="region of interest" description="Disordered" evidence="2">
    <location>
        <begin position="42"/>
        <end position="103"/>
    </location>
</feature>
<dbReference type="InParanoid" id="A0A804MVC1"/>
<name>A0A804MVC1_MAIZE</name>
<feature type="coiled-coil region" evidence="1">
    <location>
        <begin position="141"/>
        <end position="178"/>
    </location>
</feature>
<dbReference type="EnsemblPlants" id="Zm00001eb114260_T001">
    <property type="protein sequence ID" value="Zm00001eb114260_P001"/>
    <property type="gene ID" value="Zm00001eb114260"/>
</dbReference>
<gene>
    <name evidence="3" type="primary">LOC103648089</name>
</gene>
<keyword evidence="4" id="KW-1185">Reference proteome</keyword>